<sequence length="82" mass="9268">MSLVWTNEFMESVSLESTIMYALAPSSGPKRWVRMMSRCKGLALIRQGSSQYMWRETAPIITAYSQPSGSLIHPRSASRREA</sequence>
<dbReference type="EMBL" id="KN824361">
    <property type="protein sequence ID" value="KIM22187.1"/>
    <property type="molecule type" value="Genomic_DNA"/>
</dbReference>
<gene>
    <name evidence="1" type="ORF">M408DRAFT_292593</name>
</gene>
<proteinExistence type="predicted"/>
<evidence type="ECO:0000313" key="1">
    <source>
        <dbReference type="EMBL" id="KIM22187.1"/>
    </source>
</evidence>
<accession>A0A0C2WY02</accession>
<reference evidence="2" key="2">
    <citation type="submission" date="2015-01" db="EMBL/GenBank/DDBJ databases">
        <title>Evolutionary Origins and Diversification of the Mycorrhizal Mutualists.</title>
        <authorList>
            <consortium name="DOE Joint Genome Institute"/>
            <consortium name="Mycorrhizal Genomics Consortium"/>
            <person name="Kohler A."/>
            <person name="Kuo A."/>
            <person name="Nagy L.G."/>
            <person name="Floudas D."/>
            <person name="Copeland A."/>
            <person name="Barry K.W."/>
            <person name="Cichocki N."/>
            <person name="Veneault-Fourrey C."/>
            <person name="LaButti K."/>
            <person name="Lindquist E.A."/>
            <person name="Lipzen A."/>
            <person name="Lundell T."/>
            <person name="Morin E."/>
            <person name="Murat C."/>
            <person name="Riley R."/>
            <person name="Ohm R."/>
            <person name="Sun H."/>
            <person name="Tunlid A."/>
            <person name="Henrissat B."/>
            <person name="Grigoriev I.V."/>
            <person name="Hibbett D.S."/>
            <person name="Martin F."/>
        </authorList>
    </citation>
    <scope>NUCLEOTIDE SEQUENCE [LARGE SCALE GENOMIC DNA]</scope>
    <source>
        <strain evidence="2">MAFF 305830</strain>
    </source>
</reference>
<organism evidence="1 2">
    <name type="scientific">Serendipita vermifera MAFF 305830</name>
    <dbReference type="NCBI Taxonomy" id="933852"/>
    <lineage>
        <taxon>Eukaryota</taxon>
        <taxon>Fungi</taxon>
        <taxon>Dikarya</taxon>
        <taxon>Basidiomycota</taxon>
        <taxon>Agaricomycotina</taxon>
        <taxon>Agaricomycetes</taxon>
        <taxon>Sebacinales</taxon>
        <taxon>Serendipitaceae</taxon>
        <taxon>Serendipita</taxon>
    </lineage>
</organism>
<dbReference type="Proteomes" id="UP000054097">
    <property type="component" value="Unassembled WGS sequence"/>
</dbReference>
<evidence type="ECO:0000313" key="2">
    <source>
        <dbReference type="Proteomes" id="UP000054097"/>
    </source>
</evidence>
<reference evidence="1 2" key="1">
    <citation type="submission" date="2014-04" db="EMBL/GenBank/DDBJ databases">
        <authorList>
            <consortium name="DOE Joint Genome Institute"/>
            <person name="Kuo A."/>
            <person name="Zuccaro A."/>
            <person name="Kohler A."/>
            <person name="Nagy L.G."/>
            <person name="Floudas D."/>
            <person name="Copeland A."/>
            <person name="Barry K.W."/>
            <person name="Cichocki N."/>
            <person name="Veneault-Fourrey C."/>
            <person name="LaButti K."/>
            <person name="Lindquist E.A."/>
            <person name="Lipzen A."/>
            <person name="Lundell T."/>
            <person name="Morin E."/>
            <person name="Murat C."/>
            <person name="Sun H."/>
            <person name="Tunlid A."/>
            <person name="Henrissat B."/>
            <person name="Grigoriev I.V."/>
            <person name="Hibbett D.S."/>
            <person name="Martin F."/>
            <person name="Nordberg H.P."/>
            <person name="Cantor M.N."/>
            <person name="Hua S.X."/>
        </authorList>
    </citation>
    <scope>NUCLEOTIDE SEQUENCE [LARGE SCALE GENOMIC DNA]</scope>
    <source>
        <strain evidence="1 2">MAFF 305830</strain>
    </source>
</reference>
<dbReference type="HOGENOM" id="CLU_2559744_0_0_1"/>
<name>A0A0C2WY02_SERVB</name>
<dbReference type="AlphaFoldDB" id="A0A0C2WY02"/>
<protein>
    <submittedName>
        <fullName evidence="1">Uncharacterized protein</fullName>
    </submittedName>
</protein>
<keyword evidence="2" id="KW-1185">Reference proteome</keyword>